<evidence type="ECO:0000256" key="14">
    <source>
        <dbReference type="ARBA" id="ARBA00032575"/>
    </source>
</evidence>
<dbReference type="InterPro" id="IPR029044">
    <property type="entry name" value="Nucleotide-diphossugar_trans"/>
</dbReference>
<comment type="similarity">
    <text evidence="4">Belongs to the glycosyltransferase 2 family.</text>
</comment>
<dbReference type="EC" id="2.4.1.80" evidence="5"/>
<evidence type="ECO:0000256" key="15">
    <source>
        <dbReference type="SAM" id="MobiDB-lite"/>
    </source>
</evidence>
<reference evidence="17 18" key="1">
    <citation type="journal article" name="Sci. Rep.">
        <title>Genome-scale phylogenetic analyses confirm Olpidium as the closest living zoosporic fungus to the non-flagellated, terrestrial fungi.</title>
        <authorList>
            <person name="Chang Y."/>
            <person name="Rochon D."/>
            <person name="Sekimoto S."/>
            <person name="Wang Y."/>
            <person name="Chovatia M."/>
            <person name="Sandor L."/>
            <person name="Salamov A."/>
            <person name="Grigoriev I.V."/>
            <person name="Stajich J.E."/>
            <person name="Spatafora J.W."/>
        </authorList>
    </citation>
    <scope>NUCLEOTIDE SEQUENCE [LARGE SCALE GENOMIC DNA]</scope>
    <source>
        <strain evidence="17">S191</strain>
    </source>
</reference>
<comment type="subcellular location">
    <subcellularLocation>
        <location evidence="1">Membrane</location>
        <topology evidence="1">Multi-pass membrane protein</topology>
    </subcellularLocation>
</comment>
<proteinExistence type="inferred from homology"/>
<dbReference type="AlphaFoldDB" id="A0A8H8DKH8"/>
<feature type="transmembrane region" description="Helical" evidence="16">
    <location>
        <begin position="84"/>
        <end position="105"/>
    </location>
</feature>
<evidence type="ECO:0000256" key="3">
    <source>
        <dbReference type="ARBA" id="ARBA00004991"/>
    </source>
</evidence>
<evidence type="ECO:0000256" key="11">
    <source>
        <dbReference type="ARBA" id="ARBA00023136"/>
    </source>
</evidence>
<dbReference type="CDD" id="cd02520">
    <property type="entry name" value="Glucosylceramide_synthase"/>
    <property type="match status" value="1"/>
</dbReference>
<dbReference type="InterPro" id="IPR025993">
    <property type="entry name" value="Ceramide_glucosylTrfase"/>
</dbReference>
<comment type="pathway">
    <text evidence="3">Sphingolipid metabolism.</text>
</comment>
<dbReference type="Gene3D" id="3.90.550.10">
    <property type="entry name" value="Spore Coat Polysaccharide Biosynthesis Protein SpsA, Chain A"/>
    <property type="match status" value="1"/>
</dbReference>
<evidence type="ECO:0000256" key="16">
    <source>
        <dbReference type="SAM" id="Phobius"/>
    </source>
</evidence>
<dbReference type="OrthoDB" id="1483400at2759"/>
<evidence type="ECO:0000256" key="7">
    <source>
        <dbReference type="ARBA" id="ARBA00022676"/>
    </source>
</evidence>
<evidence type="ECO:0000256" key="13">
    <source>
        <dbReference type="ARBA" id="ARBA00031543"/>
    </source>
</evidence>
<evidence type="ECO:0000256" key="4">
    <source>
        <dbReference type="ARBA" id="ARBA00006739"/>
    </source>
</evidence>
<dbReference type="Pfam" id="PF13506">
    <property type="entry name" value="Glyco_transf_21"/>
    <property type="match status" value="1"/>
</dbReference>
<sequence length="412" mass="46107">GILRYPANWNFPSDKSRPREKRPSRRTGRLVSPADPGIVSLLLSVVTLSERGLRGHRLASRAWLPARDFSDYSKYQIAFMSLSLVWWTFLMGLSLLGVATVLTLTNVRSRYSCHRPSVSAELPPEEAPGVSVLRPLKGVDNNLRENLVSLFRLQYPKFELLFCVAEEADEAVGLVRTLMQEVPEVHARLTIGAVDVGVNPKINNLIRSYETATYDIIWICDSNVLFADPGALGRAVDLFGKPGVGLVHHLPVGVSPATLGSELELMFLNTMHAKMYLAINKLRVRSCVIGKSNMYRRSVLNKVGGLRRFGNFMAEDNLIATAIWNMGYRHEMTSDLAYQPLGAMTIVEYFLRRSRWTRIRKYTVTAATVVEPLTECFVCGLFAAYGFNLLWDVSPLLFLAGHVSVWLAIDVT</sequence>
<protein>
    <recommendedName>
        <fullName evidence="6">Ceramide glucosyltransferase</fullName>
        <ecNumber evidence="5">2.4.1.80</ecNumber>
    </recommendedName>
    <alternativeName>
        <fullName evidence="13">Glucosylceramide synthase</fullName>
    </alternativeName>
    <alternativeName>
        <fullName evidence="14">UDP-glucose ceramide glucosyltransferase</fullName>
    </alternativeName>
    <alternativeName>
        <fullName evidence="12">UDP-glucose:N-acylsphingosine D-glucosyltransferase</fullName>
    </alternativeName>
</protein>
<evidence type="ECO:0000256" key="5">
    <source>
        <dbReference type="ARBA" id="ARBA00012699"/>
    </source>
</evidence>
<organism evidence="17 18">
    <name type="scientific">Olpidium bornovanus</name>
    <dbReference type="NCBI Taxonomy" id="278681"/>
    <lineage>
        <taxon>Eukaryota</taxon>
        <taxon>Fungi</taxon>
        <taxon>Fungi incertae sedis</taxon>
        <taxon>Olpidiomycota</taxon>
        <taxon>Olpidiomycotina</taxon>
        <taxon>Olpidiomycetes</taxon>
        <taxon>Olpidiales</taxon>
        <taxon>Olpidiaceae</taxon>
        <taxon>Olpidium</taxon>
    </lineage>
</organism>
<accession>A0A8H8DKH8</accession>
<evidence type="ECO:0000256" key="10">
    <source>
        <dbReference type="ARBA" id="ARBA00022989"/>
    </source>
</evidence>
<dbReference type="UniPathway" id="UPA00222"/>
<keyword evidence="18" id="KW-1185">Reference proteome</keyword>
<keyword evidence="9 16" id="KW-0812">Transmembrane</keyword>
<evidence type="ECO:0000256" key="6">
    <source>
        <dbReference type="ARBA" id="ARBA00019988"/>
    </source>
</evidence>
<dbReference type="PANTHER" id="PTHR12726:SF0">
    <property type="entry name" value="CERAMIDE GLUCOSYLTRANSFERASE"/>
    <property type="match status" value="1"/>
</dbReference>
<dbReference type="GO" id="GO:0008120">
    <property type="term" value="F:ceramide glucosyltransferase activity"/>
    <property type="evidence" value="ECO:0007669"/>
    <property type="project" value="UniProtKB-EC"/>
</dbReference>
<evidence type="ECO:0000256" key="1">
    <source>
        <dbReference type="ARBA" id="ARBA00004141"/>
    </source>
</evidence>
<keyword evidence="8" id="KW-0808">Transferase</keyword>
<keyword evidence="11 16" id="KW-0472">Membrane</keyword>
<keyword evidence="7" id="KW-0328">Glycosyltransferase</keyword>
<feature type="non-terminal residue" evidence="17">
    <location>
        <position position="412"/>
    </location>
</feature>
<dbReference type="EMBL" id="JAEFCI010004144">
    <property type="protein sequence ID" value="KAG5461137.1"/>
    <property type="molecule type" value="Genomic_DNA"/>
</dbReference>
<dbReference type="SUPFAM" id="SSF53448">
    <property type="entry name" value="Nucleotide-diphospho-sugar transferases"/>
    <property type="match status" value="1"/>
</dbReference>
<feature type="compositionally biased region" description="Basic residues" evidence="15">
    <location>
        <begin position="18"/>
        <end position="28"/>
    </location>
</feature>
<evidence type="ECO:0000313" key="18">
    <source>
        <dbReference type="Proteomes" id="UP000673691"/>
    </source>
</evidence>
<evidence type="ECO:0000256" key="2">
    <source>
        <dbReference type="ARBA" id="ARBA00004760"/>
    </source>
</evidence>
<dbReference type="Proteomes" id="UP000673691">
    <property type="component" value="Unassembled WGS sequence"/>
</dbReference>
<evidence type="ECO:0000256" key="9">
    <source>
        <dbReference type="ARBA" id="ARBA00022692"/>
    </source>
</evidence>
<comment type="caution">
    <text evidence="17">The sequence shown here is derived from an EMBL/GenBank/DDBJ whole genome shotgun (WGS) entry which is preliminary data.</text>
</comment>
<evidence type="ECO:0000256" key="8">
    <source>
        <dbReference type="ARBA" id="ARBA00022679"/>
    </source>
</evidence>
<evidence type="ECO:0000313" key="17">
    <source>
        <dbReference type="EMBL" id="KAG5461137.1"/>
    </source>
</evidence>
<dbReference type="GO" id="GO:0006679">
    <property type="term" value="P:glucosylceramide biosynthetic process"/>
    <property type="evidence" value="ECO:0007669"/>
    <property type="project" value="TreeGrafter"/>
</dbReference>
<evidence type="ECO:0000256" key="12">
    <source>
        <dbReference type="ARBA" id="ARBA00031017"/>
    </source>
</evidence>
<comment type="pathway">
    <text evidence="2">Lipid metabolism; sphingolipid metabolism.</text>
</comment>
<feature type="non-terminal residue" evidence="17">
    <location>
        <position position="1"/>
    </location>
</feature>
<feature type="region of interest" description="Disordered" evidence="15">
    <location>
        <begin position="1"/>
        <end position="31"/>
    </location>
</feature>
<name>A0A8H8DKH8_9FUNG</name>
<dbReference type="PANTHER" id="PTHR12726">
    <property type="entry name" value="CERAMIDE GLUCOSYLTRANSFERASE"/>
    <property type="match status" value="1"/>
</dbReference>
<dbReference type="GO" id="GO:0016020">
    <property type="term" value="C:membrane"/>
    <property type="evidence" value="ECO:0007669"/>
    <property type="project" value="UniProtKB-SubCell"/>
</dbReference>
<keyword evidence="10 16" id="KW-1133">Transmembrane helix</keyword>
<gene>
    <name evidence="17" type="ORF">BJ554DRAFT_6717</name>
</gene>